<reference evidence="2" key="1">
    <citation type="submission" date="2015-10" db="EMBL/GenBank/DDBJ databases">
        <authorList>
            <person name="Gilbert D.G."/>
        </authorList>
    </citation>
    <scope>NUCLEOTIDE SEQUENCE</scope>
</reference>
<evidence type="ECO:0000313" key="2">
    <source>
        <dbReference type="EMBL" id="CUS46541.1"/>
    </source>
</evidence>
<dbReference type="AlphaFoldDB" id="A0A160TP64"/>
<organism evidence="2">
    <name type="scientific">hydrothermal vent metagenome</name>
    <dbReference type="NCBI Taxonomy" id="652676"/>
    <lineage>
        <taxon>unclassified sequences</taxon>
        <taxon>metagenomes</taxon>
        <taxon>ecological metagenomes</taxon>
    </lineage>
</organism>
<protein>
    <submittedName>
        <fullName evidence="2">Uncharacterized protein</fullName>
    </submittedName>
</protein>
<feature type="region of interest" description="Disordered" evidence="1">
    <location>
        <begin position="1"/>
        <end position="66"/>
    </location>
</feature>
<feature type="region of interest" description="Disordered" evidence="1">
    <location>
        <begin position="101"/>
        <end position="121"/>
    </location>
</feature>
<accession>A0A160TP64</accession>
<name>A0A160TP64_9ZZZZ</name>
<feature type="compositionally biased region" description="Low complexity" evidence="1">
    <location>
        <begin position="42"/>
        <end position="66"/>
    </location>
</feature>
<feature type="compositionally biased region" description="Basic residues" evidence="1">
    <location>
        <begin position="111"/>
        <end position="121"/>
    </location>
</feature>
<sequence>MAKSPGKVAAKPAGKPATTTPKAALPKTARKAASAKIATIVPAPKSTGKTAKPAKTAPLKPKAAAKAALKETSSRISQLASDILTDRIVPTIEQIKAIAASALGQDETKGGKGKGKGKKKK</sequence>
<evidence type="ECO:0000256" key="1">
    <source>
        <dbReference type="SAM" id="MobiDB-lite"/>
    </source>
</evidence>
<feature type="compositionally biased region" description="Low complexity" evidence="1">
    <location>
        <begin position="1"/>
        <end position="35"/>
    </location>
</feature>
<gene>
    <name evidence="2" type="ORF">MGWOODY_Smn3112</name>
</gene>
<dbReference type="EMBL" id="CZQE01000375">
    <property type="protein sequence ID" value="CUS46541.1"/>
    <property type="molecule type" value="Genomic_DNA"/>
</dbReference>
<proteinExistence type="predicted"/>